<accession>A0A1H4U2C8</accession>
<dbReference type="AlphaFoldDB" id="A0A1H4U2C8"/>
<name>A0A1H4U2C8_RHOJO</name>
<evidence type="ECO:0000313" key="4">
    <source>
        <dbReference type="Proteomes" id="UP000183407"/>
    </source>
</evidence>
<evidence type="ECO:0000259" key="2">
    <source>
        <dbReference type="Pfam" id="PF14534"/>
    </source>
</evidence>
<dbReference type="Proteomes" id="UP000183407">
    <property type="component" value="Unassembled WGS sequence"/>
</dbReference>
<organism evidence="3 4">
    <name type="scientific">Rhodococcus jostii</name>
    <dbReference type="NCBI Taxonomy" id="132919"/>
    <lineage>
        <taxon>Bacteria</taxon>
        <taxon>Bacillati</taxon>
        <taxon>Actinomycetota</taxon>
        <taxon>Actinomycetes</taxon>
        <taxon>Mycobacteriales</taxon>
        <taxon>Nocardiaceae</taxon>
        <taxon>Rhodococcus</taxon>
    </lineage>
</organism>
<keyword evidence="1" id="KW-0732">Signal</keyword>
<dbReference type="InterPro" id="IPR032710">
    <property type="entry name" value="NTF2-like_dom_sf"/>
</dbReference>
<dbReference type="Gene3D" id="3.10.450.50">
    <property type="match status" value="1"/>
</dbReference>
<feature type="domain" description="DUF4440" evidence="2">
    <location>
        <begin position="43"/>
        <end position="146"/>
    </location>
</feature>
<protein>
    <recommendedName>
        <fullName evidence="2">DUF4440 domain-containing protein</fullName>
    </recommendedName>
</protein>
<feature type="chain" id="PRO_5039397395" description="DUF4440 domain-containing protein" evidence="1">
    <location>
        <begin position="29"/>
        <end position="157"/>
    </location>
</feature>
<dbReference type="InterPro" id="IPR027843">
    <property type="entry name" value="DUF4440"/>
</dbReference>
<feature type="signal peptide" evidence="1">
    <location>
        <begin position="1"/>
        <end position="28"/>
    </location>
</feature>
<proteinExistence type="predicted"/>
<evidence type="ECO:0000256" key="1">
    <source>
        <dbReference type="SAM" id="SignalP"/>
    </source>
</evidence>
<evidence type="ECO:0000313" key="3">
    <source>
        <dbReference type="EMBL" id="SEC62857.1"/>
    </source>
</evidence>
<dbReference type="SUPFAM" id="SSF54427">
    <property type="entry name" value="NTF2-like"/>
    <property type="match status" value="1"/>
</dbReference>
<gene>
    <name evidence="3" type="ORF">SAMN04490220_2148</name>
</gene>
<dbReference type="OrthoDB" id="953853at2"/>
<dbReference type="RefSeq" id="WP_073363140.1">
    <property type="nucleotide sequence ID" value="NZ_FNTL01000004.1"/>
</dbReference>
<dbReference type="EMBL" id="FNTL01000004">
    <property type="protein sequence ID" value="SEC62857.1"/>
    <property type="molecule type" value="Genomic_DNA"/>
</dbReference>
<reference evidence="4" key="1">
    <citation type="submission" date="2016-10" db="EMBL/GenBank/DDBJ databases">
        <authorList>
            <person name="Varghese N."/>
        </authorList>
    </citation>
    <scope>NUCLEOTIDE SEQUENCE [LARGE SCALE GENOMIC DNA]</scope>
    <source>
        <strain evidence="4">DSM 44719</strain>
    </source>
</reference>
<dbReference type="PROSITE" id="PS51257">
    <property type="entry name" value="PROKAR_LIPOPROTEIN"/>
    <property type="match status" value="1"/>
</dbReference>
<dbReference type="Pfam" id="PF14534">
    <property type="entry name" value="DUF4440"/>
    <property type="match status" value="1"/>
</dbReference>
<sequence>MNAKPFGLGFAIIALAVSAVSCSSANSAADDDNCVRATDSELDALFTKWDDALQSGDASKVAALYRSDAVLLPTLSVPIADTPEEITEYFVNLIKTNPTSRMEESFKYSECNLAYNVGRWVINANGQDVEARVTWVYRYENGNWLIANHHSSVNPQG</sequence>